<keyword evidence="6" id="KW-0472">Membrane</keyword>
<keyword evidence="3" id="KW-0547">Nucleotide-binding</keyword>
<evidence type="ECO:0000256" key="1">
    <source>
        <dbReference type="ARBA" id="ARBA00022448"/>
    </source>
</evidence>
<feature type="non-terminal residue" evidence="8">
    <location>
        <position position="1"/>
    </location>
</feature>
<evidence type="ECO:0000256" key="3">
    <source>
        <dbReference type="ARBA" id="ARBA00022741"/>
    </source>
</evidence>
<dbReference type="Gene3D" id="3.40.50.300">
    <property type="entry name" value="P-loop containing nucleotide triphosphate hydrolases"/>
    <property type="match status" value="1"/>
</dbReference>
<dbReference type="SUPFAM" id="SSF52540">
    <property type="entry name" value="P-loop containing nucleoside triphosphate hydrolases"/>
    <property type="match status" value="1"/>
</dbReference>
<dbReference type="Proteomes" id="UP001519887">
    <property type="component" value="Unassembled WGS sequence"/>
</dbReference>
<sequence>VGLAALGSFTSGLGFMSDRRMAEVSVKVVEELRVKTPGINQKLKFLSGGNQQKVIIGKWLTRDCDILIFDEPTRGIDVGAKSEIYKLLESLAAEGKSIIMISSELPEILRLSHRIIVMCEGRITGELINDQHASQEQIMTYATRRIG</sequence>
<keyword evidence="1" id="KW-0813">Transport</keyword>
<dbReference type="InterPro" id="IPR050107">
    <property type="entry name" value="ABC_carbohydrate_import_ATPase"/>
</dbReference>
<keyword evidence="2" id="KW-1003">Cell membrane</keyword>
<dbReference type="InterPro" id="IPR003439">
    <property type="entry name" value="ABC_transporter-like_ATP-bd"/>
</dbReference>
<gene>
    <name evidence="8" type="ORF">K0U00_39970</name>
</gene>
<dbReference type="EMBL" id="JAHZIK010002116">
    <property type="protein sequence ID" value="MBW7460259.1"/>
    <property type="molecule type" value="Genomic_DNA"/>
</dbReference>
<evidence type="ECO:0000256" key="4">
    <source>
        <dbReference type="ARBA" id="ARBA00022840"/>
    </source>
</evidence>
<evidence type="ECO:0000256" key="6">
    <source>
        <dbReference type="ARBA" id="ARBA00023136"/>
    </source>
</evidence>
<evidence type="ECO:0000256" key="5">
    <source>
        <dbReference type="ARBA" id="ARBA00022967"/>
    </source>
</evidence>
<evidence type="ECO:0000313" key="9">
    <source>
        <dbReference type="Proteomes" id="UP001519887"/>
    </source>
</evidence>
<dbReference type="GO" id="GO:0005524">
    <property type="term" value="F:ATP binding"/>
    <property type="evidence" value="ECO:0007669"/>
    <property type="project" value="UniProtKB-KW"/>
</dbReference>
<proteinExistence type="predicted"/>
<evidence type="ECO:0000259" key="7">
    <source>
        <dbReference type="Pfam" id="PF00005"/>
    </source>
</evidence>
<organism evidence="8 9">
    <name type="scientific">Paenibacillus sepulcri</name>
    <dbReference type="NCBI Taxonomy" id="359917"/>
    <lineage>
        <taxon>Bacteria</taxon>
        <taxon>Bacillati</taxon>
        <taxon>Bacillota</taxon>
        <taxon>Bacilli</taxon>
        <taxon>Bacillales</taxon>
        <taxon>Paenibacillaceae</taxon>
        <taxon>Paenibacillus</taxon>
    </lineage>
</organism>
<keyword evidence="9" id="KW-1185">Reference proteome</keyword>
<dbReference type="PANTHER" id="PTHR43790">
    <property type="entry name" value="CARBOHYDRATE TRANSPORT ATP-BINDING PROTEIN MG119-RELATED"/>
    <property type="match status" value="1"/>
</dbReference>
<accession>A0ABS7CHB8</accession>
<keyword evidence="4 8" id="KW-0067">ATP-binding</keyword>
<comment type="caution">
    <text evidence="8">The sequence shown here is derived from an EMBL/GenBank/DDBJ whole genome shotgun (WGS) entry which is preliminary data.</text>
</comment>
<reference evidence="8 9" key="1">
    <citation type="submission" date="2021-07" db="EMBL/GenBank/DDBJ databases">
        <title>Paenibacillus radiodurans sp. nov., isolated from the southeastern edge of Tengger Desert.</title>
        <authorList>
            <person name="Zhang G."/>
        </authorList>
    </citation>
    <scope>NUCLEOTIDE SEQUENCE [LARGE SCALE GENOMIC DNA]</scope>
    <source>
        <strain evidence="8 9">CCM 7311</strain>
    </source>
</reference>
<keyword evidence="5" id="KW-1278">Translocase</keyword>
<feature type="domain" description="ABC transporter" evidence="7">
    <location>
        <begin position="33"/>
        <end position="73"/>
    </location>
</feature>
<evidence type="ECO:0000313" key="8">
    <source>
        <dbReference type="EMBL" id="MBW7460259.1"/>
    </source>
</evidence>
<dbReference type="InterPro" id="IPR027417">
    <property type="entry name" value="P-loop_NTPase"/>
</dbReference>
<dbReference type="Pfam" id="PF00005">
    <property type="entry name" value="ABC_tran"/>
    <property type="match status" value="1"/>
</dbReference>
<dbReference type="PANTHER" id="PTHR43790:SF3">
    <property type="entry name" value="D-ALLOSE IMPORT ATP-BINDING PROTEIN ALSA-RELATED"/>
    <property type="match status" value="1"/>
</dbReference>
<evidence type="ECO:0000256" key="2">
    <source>
        <dbReference type="ARBA" id="ARBA00022475"/>
    </source>
</evidence>
<protein>
    <submittedName>
        <fullName evidence="8">ATP-binding cassette domain-containing protein</fullName>
    </submittedName>
</protein>
<name>A0ABS7CHB8_9BACL</name>